<comment type="caution">
    <text evidence="3">The sequence shown here is derived from an EMBL/GenBank/DDBJ whole genome shotgun (WGS) entry which is preliminary data.</text>
</comment>
<dbReference type="Pfam" id="PF20153">
    <property type="entry name" value="DUF6535"/>
    <property type="match status" value="2"/>
</dbReference>
<feature type="domain" description="DUF6535" evidence="2">
    <location>
        <begin position="33"/>
        <end position="109"/>
    </location>
</feature>
<name>A0AA39MRF4_9AGAR</name>
<feature type="transmembrane region" description="Helical" evidence="1">
    <location>
        <begin position="145"/>
        <end position="168"/>
    </location>
</feature>
<keyword evidence="1" id="KW-0812">Transmembrane</keyword>
<gene>
    <name evidence="3" type="ORF">EV421DRAFT_1890530</name>
</gene>
<proteinExistence type="predicted"/>
<accession>A0AA39MRF4</accession>
<sequence>MQTPQERNDPSNYEERFAEDAQYEETGSNARVWRVYQEESAIHDGNMVEEARDHVDVLLVFAGLFSAIVTTFIVQTSQNLQTNYSQVSASLLLELVLIQHSIANGTTPPSLSQWFHYYVALPSGTVRERCFVRQYRYTGIQKWKVPIIIGLLPVLMHLALAIFFAGLVRMAMR</sequence>
<keyword evidence="1" id="KW-1133">Transmembrane helix</keyword>
<keyword evidence="4" id="KW-1185">Reference proteome</keyword>
<dbReference type="Proteomes" id="UP001175226">
    <property type="component" value="Unassembled WGS sequence"/>
</dbReference>
<dbReference type="EMBL" id="JAUEPT010000019">
    <property type="protein sequence ID" value="KAK0444316.1"/>
    <property type="molecule type" value="Genomic_DNA"/>
</dbReference>
<evidence type="ECO:0000313" key="4">
    <source>
        <dbReference type="Proteomes" id="UP001175226"/>
    </source>
</evidence>
<dbReference type="AlphaFoldDB" id="A0AA39MRF4"/>
<reference evidence="3" key="1">
    <citation type="submission" date="2023-06" db="EMBL/GenBank/DDBJ databases">
        <authorList>
            <consortium name="Lawrence Berkeley National Laboratory"/>
            <person name="Ahrendt S."/>
            <person name="Sahu N."/>
            <person name="Indic B."/>
            <person name="Wong-Bajracharya J."/>
            <person name="Merenyi Z."/>
            <person name="Ke H.-M."/>
            <person name="Monk M."/>
            <person name="Kocsube S."/>
            <person name="Drula E."/>
            <person name="Lipzen A."/>
            <person name="Balint B."/>
            <person name="Henrissat B."/>
            <person name="Andreopoulos B."/>
            <person name="Martin F.M."/>
            <person name="Harder C.B."/>
            <person name="Rigling D."/>
            <person name="Ford K.L."/>
            <person name="Foster G.D."/>
            <person name="Pangilinan J."/>
            <person name="Papanicolaou A."/>
            <person name="Barry K."/>
            <person name="LaButti K."/>
            <person name="Viragh M."/>
            <person name="Koriabine M."/>
            <person name="Yan M."/>
            <person name="Riley R."/>
            <person name="Champramary S."/>
            <person name="Plett K.L."/>
            <person name="Tsai I.J."/>
            <person name="Slot J."/>
            <person name="Sipos G."/>
            <person name="Plett J."/>
            <person name="Nagy L.G."/>
            <person name="Grigoriev I.V."/>
        </authorList>
    </citation>
    <scope>NUCLEOTIDE SEQUENCE</scope>
    <source>
        <strain evidence="3">FPL87.14</strain>
    </source>
</reference>
<dbReference type="InterPro" id="IPR045338">
    <property type="entry name" value="DUF6535"/>
</dbReference>
<organism evidence="3 4">
    <name type="scientific">Armillaria borealis</name>
    <dbReference type="NCBI Taxonomy" id="47425"/>
    <lineage>
        <taxon>Eukaryota</taxon>
        <taxon>Fungi</taxon>
        <taxon>Dikarya</taxon>
        <taxon>Basidiomycota</taxon>
        <taxon>Agaricomycotina</taxon>
        <taxon>Agaricomycetes</taxon>
        <taxon>Agaricomycetidae</taxon>
        <taxon>Agaricales</taxon>
        <taxon>Marasmiineae</taxon>
        <taxon>Physalacriaceae</taxon>
        <taxon>Armillaria</taxon>
    </lineage>
</organism>
<evidence type="ECO:0000256" key="1">
    <source>
        <dbReference type="SAM" id="Phobius"/>
    </source>
</evidence>
<feature type="transmembrane region" description="Helical" evidence="1">
    <location>
        <begin position="57"/>
        <end position="74"/>
    </location>
</feature>
<feature type="domain" description="DUF6535" evidence="2">
    <location>
        <begin position="112"/>
        <end position="170"/>
    </location>
</feature>
<evidence type="ECO:0000313" key="3">
    <source>
        <dbReference type="EMBL" id="KAK0444316.1"/>
    </source>
</evidence>
<protein>
    <recommendedName>
        <fullName evidence="2">DUF6535 domain-containing protein</fullName>
    </recommendedName>
</protein>
<evidence type="ECO:0000259" key="2">
    <source>
        <dbReference type="Pfam" id="PF20153"/>
    </source>
</evidence>
<keyword evidence="1" id="KW-0472">Membrane</keyword>